<keyword evidence="4" id="KW-1185">Reference proteome</keyword>
<keyword evidence="1" id="KW-0472">Membrane</keyword>
<sequence>MDPVTAIAAAAASTLASTAGTEAWTAAVNRLRARTQAETGAPDTGASEAPPEGTEAPAQAALSQLLESYYTKVGRRADVSFFAAIVAALLGYVIIAAGILVGIYRSDDLLLAVVVTSAGALSQVLSFFFFRNRAEERKMMIQVLADLREDAEQNARAVRALDLIEQVQQPLLRDNLTAAVALELSGAAADLKSIHASLKLFEANGDQNRPGSA</sequence>
<dbReference type="RefSeq" id="WP_382772619.1">
    <property type="nucleotide sequence ID" value="NZ_JBHXKZ010000009.1"/>
</dbReference>
<organism evidence="3 4">
    <name type="scientific">Streptomyces rubiginosohelvolus</name>
    <dbReference type="NCBI Taxonomy" id="67362"/>
    <lineage>
        <taxon>Bacteria</taxon>
        <taxon>Bacillati</taxon>
        <taxon>Actinomycetota</taxon>
        <taxon>Actinomycetes</taxon>
        <taxon>Kitasatosporales</taxon>
        <taxon>Streptomycetaceae</taxon>
        <taxon>Streptomyces</taxon>
    </lineage>
</organism>
<dbReference type="Proteomes" id="UP001598352">
    <property type="component" value="Unassembled WGS sequence"/>
</dbReference>
<reference evidence="3 4" key="1">
    <citation type="submission" date="2024-09" db="EMBL/GenBank/DDBJ databases">
        <title>The Natural Products Discovery Center: Release of the First 8490 Sequenced Strains for Exploring Actinobacteria Biosynthetic Diversity.</title>
        <authorList>
            <person name="Kalkreuter E."/>
            <person name="Kautsar S.A."/>
            <person name="Yang D."/>
            <person name="Bader C.D."/>
            <person name="Teijaro C.N."/>
            <person name="Fluegel L."/>
            <person name="Davis C.M."/>
            <person name="Simpson J.R."/>
            <person name="Lauterbach L."/>
            <person name="Steele A.D."/>
            <person name="Gui C."/>
            <person name="Meng S."/>
            <person name="Li G."/>
            <person name="Viehrig K."/>
            <person name="Ye F."/>
            <person name="Su P."/>
            <person name="Kiefer A.F."/>
            <person name="Nichols A."/>
            <person name="Cepeda A.J."/>
            <person name="Yan W."/>
            <person name="Fan B."/>
            <person name="Jiang Y."/>
            <person name="Adhikari A."/>
            <person name="Zheng C.-J."/>
            <person name="Schuster L."/>
            <person name="Cowan T.M."/>
            <person name="Smanski M.J."/>
            <person name="Chevrette M.G."/>
            <person name="De Carvalho L.P.S."/>
            <person name="Shen B."/>
        </authorList>
    </citation>
    <scope>NUCLEOTIDE SEQUENCE [LARGE SCALE GENOMIC DNA]</scope>
    <source>
        <strain evidence="3 4">NPDC058428</strain>
    </source>
</reference>
<dbReference type="Pfam" id="PF20712">
    <property type="entry name" value="CyanoTRADDas_TM"/>
    <property type="match status" value="1"/>
</dbReference>
<accession>A0ABW6EZ00</accession>
<keyword evidence="1" id="KW-0812">Transmembrane</keyword>
<proteinExistence type="predicted"/>
<feature type="transmembrane region" description="Helical" evidence="1">
    <location>
        <begin position="79"/>
        <end position="103"/>
    </location>
</feature>
<gene>
    <name evidence="3" type="ORF">ACFWOQ_13240</name>
</gene>
<feature type="transmembrane region" description="Helical" evidence="1">
    <location>
        <begin position="109"/>
        <end position="130"/>
    </location>
</feature>
<dbReference type="InterPro" id="IPR048567">
    <property type="entry name" value="CyanoTRADDas_TM"/>
</dbReference>
<keyword evidence="1" id="KW-1133">Transmembrane helix</keyword>
<evidence type="ECO:0000256" key="1">
    <source>
        <dbReference type="SAM" id="Phobius"/>
    </source>
</evidence>
<evidence type="ECO:0000259" key="2">
    <source>
        <dbReference type="Pfam" id="PF20712"/>
    </source>
</evidence>
<comment type="caution">
    <text evidence="3">The sequence shown here is derived from an EMBL/GenBank/DDBJ whole genome shotgun (WGS) entry which is preliminary data.</text>
</comment>
<evidence type="ECO:0000313" key="4">
    <source>
        <dbReference type="Proteomes" id="UP001598352"/>
    </source>
</evidence>
<protein>
    <recommendedName>
        <fullName evidence="2">Cyanobacterial TRADD-N associated 2 transmembrane domain-containing protein</fullName>
    </recommendedName>
</protein>
<dbReference type="EMBL" id="JBHXKZ010000009">
    <property type="protein sequence ID" value="MFD4823533.1"/>
    <property type="molecule type" value="Genomic_DNA"/>
</dbReference>
<evidence type="ECO:0000313" key="3">
    <source>
        <dbReference type="EMBL" id="MFD4823533.1"/>
    </source>
</evidence>
<feature type="domain" description="Cyanobacterial TRADD-N associated 2 transmembrane" evidence="2">
    <location>
        <begin position="75"/>
        <end position="140"/>
    </location>
</feature>
<name>A0ABW6EZ00_9ACTN</name>